<feature type="region of interest" description="Disordered" evidence="1">
    <location>
        <begin position="283"/>
        <end position="320"/>
    </location>
</feature>
<keyword evidence="3" id="KW-1185">Reference proteome</keyword>
<protein>
    <submittedName>
        <fullName evidence="2">Uncharacterized protein</fullName>
    </submittedName>
</protein>
<dbReference type="Proteomes" id="UP000747399">
    <property type="component" value="Unassembled WGS sequence"/>
</dbReference>
<proteinExistence type="predicted"/>
<feature type="compositionally biased region" description="Low complexity" evidence="1">
    <location>
        <begin position="291"/>
        <end position="320"/>
    </location>
</feature>
<feature type="compositionally biased region" description="Pro residues" evidence="1">
    <location>
        <begin position="355"/>
        <end position="364"/>
    </location>
</feature>
<sequence length="638" mass="64091">MADGEGNKPAISLLEEREEHKGPNGAPEQTPAPYVQPYRPTPAVPPVARQSNLSATGGAEGSIRSRLSNASYSYPRAPGRLNSIISPQRSDSAGGADSSANTLAGAVGDVLPSGALNNTHLAHLLAYTQQQLIQLQQIQTLLMQHLHSQGPSPGAVPPAAPGAAHKALPGAADTAIAGATLATTNQAMYAPTAAPLTQIPSLKKTLSTAAGLTPAGAASGDATLRPAVNNTMGAPYPISGSGAVAEQLSLAPLQSSSSLATAWPPSRPPSHVSIPLKEQSTVGFSAKGEGPRTTSPGGAAATAGSWLPGQHQESQQRQGQGTLQLAPLPQPIDPATAEQQQLQQVRLSQQAQMPLSPPPPPPPSSQQRQQQQTPQQQLLHHVPTAQMAQLSLAPESNESFGVASPTPLPFSTALVRDSIGAHDASSALAAAGGTTDTRTPASPIGAQTVAASVHPVAGGSRGGDSHGTDAAGVTTAARAPPQTNLPTGLQGGTLQPQQSTAVASPPMAQGGTVESSAGGPSGGAQQEDKEMRPLAVMSLSVGLHPPSEPPALVQGPALTPAAAPPPALSAVPSLEVPLVHPRAGTNMGVQLPPPLPAAGGSLSPILPEGKFFPAGKSGEPTAGAEDAGARSEPWAYVE</sequence>
<feature type="non-terminal residue" evidence="2">
    <location>
        <position position="1"/>
    </location>
</feature>
<feature type="compositionally biased region" description="Low complexity" evidence="1">
    <location>
        <begin position="365"/>
        <end position="379"/>
    </location>
</feature>
<gene>
    <name evidence="2" type="ORF">Vafri_8565</name>
</gene>
<feature type="region of interest" description="Disordered" evidence="1">
    <location>
        <begin position="585"/>
        <end position="638"/>
    </location>
</feature>
<name>A0A8J4B303_9CHLO</name>
<comment type="caution">
    <text evidence="2">The sequence shown here is derived from an EMBL/GenBank/DDBJ whole genome shotgun (WGS) entry which is preliminary data.</text>
</comment>
<accession>A0A8J4B303</accession>
<feature type="region of interest" description="Disordered" evidence="1">
    <location>
        <begin position="337"/>
        <end position="379"/>
    </location>
</feature>
<feature type="compositionally biased region" description="Low complexity" evidence="1">
    <location>
        <begin position="482"/>
        <end position="498"/>
    </location>
</feature>
<feature type="region of interest" description="Disordered" evidence="1">
    <location>
        <begin position="478"/>
        <end position="565"/>
    </location>
</feature>
<feature type="compositionally biased region" description="Low complexity" evidence="1">
    <location>
        <begin position="90"/>
        <end position="100"/>
    </location>
</feature>
<evidence type="ECO:0000313" key="3">
    <source>
        <dbReference type="Proteomes" id="UP000747399"/>
    </source>
</evidence>
<evidence type="ECO:0000313" key="2">
    <source>
        <dbReference type="EMBL" id="GIL52979.1"/>
    </source>
</evidence>
<organism evidence="2 3">
    <name type="scientific">Volvox africanus</name>
    <dbReference type="NCBI Taxonomy" id="51714"/>
    <lineage>
        <taxon>Eukaryota</taxon>
        <taxon>Viridiplantae</taxon>
        <taxon>Chlorophyta</taxon>
        <taxon>core chlorophytes</taxon>
        <taxon>Chlorophyceae</taxon>
        <taxon>CS clade</taxon>
        <taxon>Chlamydomonadales</taxon>
        <taxon>Volvocaceae</taxon>
        <taxon>Volvox</taxon>
    </lineage>
</organism>
<evidence type="ECO:0000256" key="1">
    <source>
        <dbReference type="SAM" id="MobiDB-lite"/>
    </source>
</evidence>
<reference evidence="2" key="1">
    <citation type="journal article" date="2021" name="Proc. Natl. Acad. Sci. U.S.A.">
        <title>Three genomes in the algal genus Volvox reveal the fate of a haploid sex-determining region after a transition to homothallism.</title>
        <authorList>
            <person name="Yamamoto K."/>
            <person name="Hamaji T."/>
            <person name="Kawai-Toyooka H."/>
            <person name="Matsuzaki R."/>
            <person name="Takahashi F."/>
            <person name="Nishimura Y."/>
            <person name="Kawachi M."/>
            <person name="Noguchi H."/>
            <person name="Minakuchi Y."/>
            <person name="Umen J.G."/>
            <person name="Toyoda A."/>
            <person name="Nozaki H."/>
        </authorList>
    </citation>
    <scope>NUCLEOTIDE SEQUENCE</scope>
    <source>
        <strain evidence="2">NIES-3780</strain>
    </source>
</reference>
<dbReference type="EMBL" id="BNCO01000014">
    <property type="protein sequence ID" value="GIL52979.1"/>
    <property type="molecule type" value="Genomic_DNA"/>
</dbReference>
<feature type="region of interest" description="Disordered" evidence="1">
    <location>
        <begin position="81"/>
        <end position="100"/>
    </location>
</feature>
<dbReference type="AlphaFoldDB" id="A0A8J4B303"/>
<feature type="region of interest" description="Disordered" evidence="1">
    <location>
        <begin position="1"/>
        <end position="62"/>
    </location>
</feature>
<feature type="compositionally biased region" description="Low complexity" evidence="1">
    <location>
        <begin position="339"/>
        <end position="354"/>
    </location>
</feature>